<dbReference type="InterPro" id="IPR036514">
    <property type="entry name" value="SGNH_hydro_sf"/>
</dbReference>
<reference evidence="3 4" key="1">
    <citation type="submission" date="2018-06" db="EMBL/GenBank/DDBJ databases">
        <title>Genomic Encyclopedia of Type Strains, Phase III (KMG-III): the genomes of soil and plant-associated and newly described type strains.</title>
        <authorList>
            <person name="Whitman W."/>
        </authorList>
    </citation>
    <scope>NUCLEOTIDE SEQUENCE [LARGE SCALE GENOMIC DNA]</scope>
    <source>
        <strain evidence="3 4">JA737</strain>
    </source>
</reference>
<dbReference type="Gene3D" id="3.40.50.1110">
    <property type="entry name" value="SGNH hydrolase"/>
    <property type="match status" value="1"/>
</dbReference>
<dbReference type="GO" id="GO:0016788">
    <property type="term" value="F:hydrolase activity, acting on ester bonds"/>
    <property type="evidence" value="ECO:0007669"/>
    <property type="project" value="UniProtKB-ARBA"/>
</dbReference>
<dbReference type="RefSeq" id="WP_110803693.1">
    <property type="nucleotide sequence ID" value="NZ_QJTK01000001.1"/>
</dbReference>
<proteinExistence type="predicted"/>
<feature type="domain" description="Sialate O-acetylesterase" evidence="2">
    <location>
        <begin position="63"/>
        <end position="267"/>
    </location>
</feature>
<dbReference type="Proteomes" id="UP000247727">
    <property type="component" value="Unassembled WGS sequence"/>
</dbReference>
<evidence type="ECO:0000313" key="3">
    <source>
        <dbReference type="EMBL" id="PYF12623.1"/>
    </source>
</evidence>
<dbReference type="Pfam" id="PF03629">
    <property type="entry name" value="SASA"/>
    <property type="match status" value="1"/>
</dbReference>
<dbReference type="OrthoDB" id="7210500at2"/>
<evidence type="ECO:0000256" key="1">
    <source>
        <dbReference type="ARBA" id="ARBA00022801"/>
    </source>
</evidence>
<keyword evidence="1" id="KW-0378">Hydrolase</keyword>
<sequence length="444" mass="46788">MSGVNTTNLITATLLDSVLGNRAGTTVKASVADLAAQLAASGAIADRLNEIDAALTGVPIVLFVAGQSNAANRTAYAPFVAPPNLWMWSYAGSTLSNAAATTTVGNFETGSALAGKANWGMMIGARAAIDNPTRPVFVVNISKGGAQIAQWDVAAADPNMWTATLANIPAALAEIAALTGQTVTRFDAAFWWQGESDLDTNTTYAAALDALINRFRAQSWFGVTTPVICSGLSPYWNTDLSVMNKNIRQAVSMDASRRRFVATSILPQALWDASSNYIHMSGAGYWEAAKLAWDAYANGIGFDGVGANWQYDPEDTGGFVFGQGKPLDGYLIQFVKDQPGSTIVAAYNPSTDTAARAKFQARVAEKQVTLECDPTLGARLVSTDDYIGLIAAGKPLFFCNSPNADNQTSATLLLQIGGALVSKRVLVGAADSAGTEFRTLRVQN</sequence>
<dbReference type="AlphaFoldDB" id="A0A318U5F8"/>
<comment type="caution">
    <text evidence="3">The sequence shown here is derived from an EMBL/GenBank/DDBJ whole genome shotgun (WGS) entry which is preliminary data.</text>
</comment>
<protein>
    <recommendedName>
        <fullName evidence="2">Sialate O-acetylesterase domain-containing protein</fullName>
    </recommendedName>
</protein>
<name>A0A318U5F8_9RHOB</name>
<dbReference type="SUPFAM" id="SSF52266">
    <property type="entry name" value="SGNH hydrolase"/>
    <property type="match status" value="1"/>
</dbReference>
<evidence type="ECO:0000313" key="4">
    <source>
        <dbReference type="Proteomes" id="UP000247727"/>
    </source>
</evidence>
<evidence type="ECO:0000259" key="2">
    <source>
        <dbReference type="Pfam" id="PF03629"/>
    </source>
</evidence>
<dbReference type="EMBL" id="QJTK01000001">
    <property type="protein sequence ID" value="PYF12623.1"/>
    <property type="molecule type" value="Genomic_DNA"/>
</dbReference>
<dbReference type="InterPro" id="IPR005181">
    <property type="entry name" value="SASA"/>
</dbReference>
<organism evidence="3 4">
    <name type="scientific">Rhodobacter viridis</name>
    <dbReference type="NCBI Taxonomy" id="1054202"/>
    <lineage>
        <taxon>Bacteria</taxon>
        <taxon>Pseudomonadati</taxon>
        <taxon>Pseudomonadota</taxon>
        <taxon>Alphaproteobacteria</taxon>
        <taxon>Rhodobacterales</taxon>
        <taxon>Rhodobacter group</taxon>
        <taxon>Rhodobacter</taxon>
    </lineage>
</organism>
<accession>A0A318U5F8</accession>
<gene>
    <name evidence="3" type="ORF">C8J30_1013</name>
</gene>
<keyword evidence="4" id="KW-1185">Reference proteome</keyword>